<evidence type="ECO:0000256" key="6">
    <source>
        <dbReference type="RuleBase" id="RU003733"/>
    </source>
</evidence>
<keyword evidence="10" id="KW-1185">Reference proteome</keyword>
<comment type="similarity">
    <text evidence="1">Belongs to the heat shock protein 70 family.</text>
</comment>
<keyword evidence="5" id="KW-0346">Stress response</keyword>
<comment type="caution">
    <text evidence="9">The sequence shown here is derived from an EMBL/GenBank/DDBJ whole genome shotgun (WGS) entry which is preliminary data.</text>
</comment>
<dbReference type="PANTHER" id="PTHR43095">
    <property type="entry name" value="SUGAR KINASE"/>
    <property type="match status" value="1"/>
</dbReference>
<dbReference type="GO" id="GO:0016773">
    <property type="term" value="F:phosphotransferase activity, alcohol group as acceptor"/>
    <property type="evidence" value="ECO:0007669"/>
    <property type="project" value="InterPro"/>
</dbReference>
<keyword evidence="3 6" id="KW-0808">Transferase</keyword>
<proteinExistence type="inferred from homology"/>
<dbReference type="InterPro" id="IPR018483">
    <property type="entry name" value="Carb_kinase_FGGY_CS"/>
</dbReference>
<dbReference type="CDD" id="cd07773">
    <property type="entry name" value="ASKHA_NBD_FGGY_FK"/>
    <property type="match status" value="1"/>
</dbReference>
<feature type="domain" description="Carbohydrate kinase FGGY C-terminal" evidence="8">
    <location>
        <begin position="281"/>
        <end position="463"/>
    </location>
</feature>
<dbReference type="InterPro" id="IPR018485">
    <property type="entry name" value="FGGY_C"/>
</dbReference>
<dbReference type="GO" id="GO:0016301">
    <property type="term" value="F:kinase activity"/>
    <property type="evidence" value="ECO:0007669"/>
    <property type="project" value="UniProtKB-KW"/>
</dbReference>
<evidence type="ECO:0000313" key="9">
    <source>
        <dbReference type="EMBL" id="MBM9477466.1"/>
    </source>
</evidence>
<evidence type="ECO:0008006" key="11">
    <source>
        <dbReference type="Google" id="ProtNLM"/>
    </source>
</evidence>
<sequence length="525" mass="54083">MAVAVDPALRGVRPDHRGTDEGAAAVSVLGIDLGTSGCRVVAYDTDLVEIAGATGHYAESHPRPGIVELDARHVHAAVDGAVRAVAARVGGDRITALAIATLGEALVPWGRGSADPLAVTPLGSDRRGTDQLARFLQAMPADELRARTGAPVHPMFGVWSLAWWREHAPWWPQLTRITDMAGSLLHHWGIEPAVDYTLAARTQAFAVDARRWDTDILAAVDVDPALLPTPVPVGTPLGTLPSAVAAGLGLTGSVQAVAGAHDQTCALWGSGLVAPHRSGLSLGTTECLTSLTRGRPDGLIESNISAYPSDDGDTWVTLAGVPAGGSNLLWLAGLNGTDPTTTLSAVMERLPAEPSPVLALAHFLGSGTVENDAGSRGAFLGLTHDTTSADLVLALIEASGHEMVINLAALHQHGHAPRDTIRVTGGGIRSRRAVQARADAAGVPLQPVAGHTTARGAAMVAGAGTGVWSDLAQAAALVHPQEIIDPDPAVADWHAGRRRQYALLSPALRAVQAAAPATLAPLGPP</sequence>
<dbReference type="Pfam" id="PF02782">
    <property type="entry name" value="FGGY_C"/>
    <property type="match status" value="1"/>
</dbReference>
<dbReference type="InterPro" id="IPR018181">
    <property type="entry name" value="Heat_shock_70_CS"/>
</dbReference>
<dbReference type="PANTHER" id="PTHR43095:SF2">
    <property type="entry name" value="GLUCONOKINASE"/>
    <property type="match status" value="1"/>
</dbReference>
<dbReference type="PROSITE" id="PS00445">
    <property type="entry name" value="FGGY_KINASES_2"/>
    <property type="match status" value="1"/>
</dbReference>
<evidence type="ECO:0000313" key="10">
    <source>
        <dbReference type="Proteomes" id="UP000663801"/>
    </source>
</evidence>
<dbReference type="InterPro" id="IPR043129">
    <property type="entry name" value="ATPase_NBD"/>
</dbReference>
<dbReference type="AlphaFoldDB" id="A0A939C3W5"/>
<dbReference type="EMBL" id="JAERWL010000010">
    <property type="protein sequence ID" value="MBM9477466.1"/>
    <property type="molecule type" value="Genomic_DNA"/>
</dbReference>
<protein>
    <recommendedName>
        <fullName evidence="11">Carbohydrate kinase</fullName>
    </recommendedName>
</protein>
<dbReference type="Pfam" id="PF00370">
    <property type="entry name" value="FGGY_N"/>
    <property type="match status" value="1"/>
</dbReference>
<dbReference type="GO" id="GO:0005975">
    <property type="term" value="P:carbohydrate metabolic process"/>
    <property type="evidence" value="ECO:0007669"/>
    <property type="project" value="InterPro"/>
</dbReference>
<evidence type="ECO:0000256" key="1">
    <source>
        <dbReference type="ARBA" id="ARBA00007381"/>
    </source>
</evidence>
<accession>A0A939C3W5</accession>
<dbReference type="PIRSF" id="PIRSF000538">
    <property type="entry name" value="GlpK"/>
    <property type="match status" value="1"/>
</dbReference>
<dbReference type="Proteomes" id="UP000663801">
    <property type="component" value="Unassembled WGS sequence"/>
</dbReference>
<dbReference type="RefSeq" id="WP_205257565.1">
    <property type="nucleotide sequence ID" value="NZ_BAAAPV010000003.1"/>
</dbReference>
<evidence type="ECO:0000259" key="7">
    <source>
        <dbReference type="Pfam" id="PF00370"/>
    </source>
</evidence>
<comment type="similarity">
    <text evidence="2 6">Belongs to the FGGY kinase family.</text>
</comment>
<evidence type="ECO:0000256" key="3">
    <source>
        <dbReference type="ARBA" id="ARBA00022679"/>
    </source>
</evidence>
<dbReference type="InterPro" id="IPR018484">
    <property type="entry name" value="FGGY_N"/>
</dbReference>
<dbReference type="Gene3D" id="3.30.420.40">
    <property type="match status" value="2"/>
</dbReference>
<dbReference type="PROSITE" id="PS00297">
    <property type="entry name" value="HSP70_1"/>
    <property type="match status" value="1"/>
</dbReference>
<evidence type="ECO:0000256" key="5">
    <source>
        <dbReference type="ARBA" id="ARBA00023016"/>
    </source>
</evidence>
<dbReference type="SUPFAM" id="SSF53067">
    <property type="entry name" value="Actin-like ATPase domain"/>
    <property type="match status" value="2"/>
</dbReference>
<dbReference type="InterPro" id="IPR000577">
    <property type="entry name" value="Carb_kinase_FGGY"/>
</dbReference>
<organism evidence="9 10">
    <name type="scientific">Nakamurella flavida</name>
    <dbReference type="NCBI Taxonomy" id="363630"/>
    <lineage>
        <taxon>Bacteria</taxon>
        <taxon>Bacillati</taxon>
        <taxon>Actinomycetota</taxon>
        <taxon>Actinomycetes</taxon>
        <taxon>Nakamurellales</taxon>
        <taxon>Nakamurellaceae</taxon>
        <taxon>Nakamurella</taxon>
    </lineage>
</organism>
<keyword evidence="4 6" id="KW-0418">Kinase</keyword>
<feature type="domain" description="Carbohydrate kinase FGGY N-terminal" evidence="7">
    <location>
        <begin position="28"/>
        <end position="269"/>
    </location>
</feature>
<name>A0A939C3W5_9ACTN</name>
<gene>
    <name evidence="9" type="ORF">JL107_13535</name>
</gene>
<evidence type="ECO:0000259" key="8">
    <source>
        <dbReference type="Pfam" id="PF02782"/>
    </source>
</evidence>
<reference evidence="9" key="1">
    <citation type="submission" date="2021-01" db="EMBL/GenBank/DDBJ databases">
        <title>KCTC 19127 draft genome.</title>
        <authorList>
            <person name="An D."/>
        </authorList>
    </citation>
    <scope>NUCLEOTIDE SEQUENCE</scope>
    <source>
        <strain evidence="9">KCTC 19127</strain>
    </source>
</reference>
<evidence type="ECO:0000256" key="2">
    <source>
        <dbReference type="ARBA" id="ARBA00009156"/>
    </source>
</evidence>
<evidence type="ECO:0000256" key="4">
    <source>
        <dbReference type="ARBA" id="ARBA00022777"/>
    </source>
</evidence>
<dbReference type="InterPro" id="IPR050406">
    <property type="entry name" value="FGGY_Carb_Kinase"/>
</dbReference>